<feature type="transmembrane region" description="Helical" evidence="6">
    <location>
        <begin position="448"/>
        <end position="468"/>
    </location>
</feature>
<dbReference type="InterPro" id="IPR052159">
    <property type="entry name" value="Competence_DNA_uptake"/>
</dbReference>
<accession>A0ABR7D5Q6</accession>
<evidence type="ECO:0000259" key="8">
    <source>
        <dbReference type="Pfam" id="PF13567"/>
    </source>
</evidence>
<gene>
    <name evidence="9" type="ORF">H8S64_19435</name>
</gene>
<feature type="domain" description="ComEC/Rec2-related protein" evidence="7">
    <location>
        <begin position="207"/>
        <end position="470"/>
    </location>
</feature>
<dbReference type="Proteomes" id="UP000646484">
    <property type="component" value="Unassembled WGS sequence"/>
</dbReference>
<evidence type="ECO:0000256" key="6">
    <source>
        <dbReference type="SAM" id="Phobius"/>
    </source>
</evidence>
<dbReference type="RefSeq" id="WP_186978357.1">
    <property type="nucleotide sequence ID" value="NZ_JACOOH010000009.1"/>
</dbReference>
<keyword evidence="2" id="KW-1003">Cell membrane</keyword>
<organism evidence="9 10">
    <name type="scientific">Butyricimonas hominis</name>
    <dbReference type="NCBI Taxonomy" id="2763032"/>
    <lineage>
        <taxon>Bacteria</taxon>
        <taxon>Pseudomonadati</taxon>
        <taxon>Bacteroidota</taxon>
        <taxon>Bacteroidia</taxon>
        <taxon>Bacteroidales</taxon>
        <taxon>Odoribacteraceae</taxon>
        <taxon>Butyricimonas</taxon>
    </lineage>
</organism>
<feature type="transmembrane region" description="Helical" evidence="6">
    <location>
        <begin position="306"/>
        <end position="323"/>
    </location>
</feature>
<dbReference type="PANTHER" id="PTHR30619">
    <property type="entry name" value="DNA INTERNALIZATION/COMPETENCE PROTEIN COMEC/REC2"/>
    <property type="match status" value="1"/>
</dbReference>
<dbReference type="InterPro" id="IPR025405">
    <property type="entry name" value="DUF4131"/>
</dbReference>
<dbReference type="Pfam" id="PF13567">
    <property type="entry name" value="DUF4131"/>
    <property type="match status" value="1"/>
</dbReference>
<name>A0ABR7D5Q6_9BACT</name>
<feature type="transmembrane region" description="Helical" evidence="6">
    <location>
        <begin position="329"/>
        <end position="346"/>
    </location>
</feature>
<feature type="transmembrane region" description="Helical" evidence="6">
    <location>
        <begin position="418"/>
        <end position="442"/>
    </location>
</feature>
<evidence type="ECO:0000256" key="5">
    <source>
        <dbReference type="ARBA" id="ARBA00023136"/>
    </source>
</evidence>
<evidence type="ECO:0000256" key="4">
    <source>
        <dbReference type="ARBA" id="ARBA00022989"/>
    </source>
</evidence>
<evidence type="ECO:0000313" key="9">
    <source>
        <dbReference type="EMBL" id="MBC5623274.1"/>
    </source>
</evidence>
<dbReference type="InterPro" id="IPR004477">
    <property type="entry name" value="ComEC_N"/>
</dbReference>
<feature type="transmembrane region" description="Helical" evidence="6">
    <location>
        <begin position="358"/>
        <end position="381"/>
    </location>
</feature>
<comment type="caution">
    <text evidence="9">The sequence shown here is derived from an EMBL/GenBank/DDBJ whole genome shotgun (WGS) entry which is preliminary data.</text>
</comment>
<feature type="transmembrane region" description="Helical" evidence="6">
    <location>
        <begin position="475"/>
        <end position="493"/>
    </location>
</feature>
<dbReference type="NCBIfam" id="TIGR00360">
    <property type="entry name" value="ComEC_N-term"/>
    <property type="match status" value="1"/>
</dbReference>
<keyword evidence="4 6" id="KW-1133">Transmembrane helix</keyword>
<proteinExistence type="predicted"/>
<feature type="transmembrane region" description="Helical" evidence="6">
    <location>
        <begin position="229"/>
        <end position="248"/>
    </location>
</feature>
<keyword evidence="3 6" id="KW-0812">Transmembrane</keyword>
<keyword evidence="5 6" id="KW-0472">Membrane</keyword>
<reference evidence="9 10" key="1">
    <citation type="submission" date="2020-08" db="EMBL/GenBank/DDBJ databases">
        <title>Genome public.</title>
        <authorList>
            <person name="Liu C."/>
            <person name="Sun Q."/>
        </authorList>
    </citation>
    <scope>NUCLEOTIDE SEQUENCE [LARGE SCALE GENOMIC DNA]</scope>
    <source>
        <strain evidence="9 10">NSJ-56</strain>
    </source>
</reference>
<feature type="transmembrane region" description="Helical" evidence="6">
    <location>
        <begin position="12"/>
        <end position="29"/>
    </location>
</feature>
<feature type="domain" description="DUF4131" evidence="8">
    <location>
        <begin position="106"/>
        <end position="161"/>
    </location>
</feature>
<comment type="subcellular location">
    <subcellularLocation>
        <location evidence="1">Cell membrane</location>
        <topology evidence="1">Multi-pass membrane protein</topology>
    </subcellularLocation>
</comment>
<evidence type="ECO:0000256" key="1">
    <source>
        <dbReference type="ARBA" id="ARBA00004651"/>
    </source>
</evidence>
<feature type="transmembrane region" description="Helical" evidence="6">
    <location>
        <begin position="387"/>
        <end position="411"/>
    </location>
</feature>
<keyword evidence="10" id="KW-1185">Reference proteome</keyword>
<evidence type="ECO:0000256" key="3">
    <source>
        <dbReference type="ARBA" id="ARBA00022692"/>
    </source>
</evidence>
<dbReference type="Pfam" id="PF03772">
    <property type="entry name" value="Competence"/>
    <property type="match status" value="1"/>
</dbReference>
<evidence type="ECO:0000256" key="2">
    <source>
        <dbReference type="ARBA" id="ARBA00022475"/>
    </source>
</evidence>
<feature type="transmembrane region" description="Helical" evidence="6">
    <location>
        <begin position="35"/>
        <end position="51"/>
    </location>
</feature>
<protein>
    <submittedName>
        <fullName evidence="9">ComEC/Rec2 family competence protein</fullName>
    </submittedName>
</protein>
<feature type="transmembrane region" description="Helical" evidence="6">
    <location>
        <begin position="58"/>
        <end position="73"/>
    </location>
</feature>
<sequence>MRPIHWHRYPFLFLVIPLIAGILASEWMFDIHSRFILYSIIGSLLLLTGVARTRYGKLFSIFSFLFIFLTGVYCHRPQNLPFVPGNVYTLQGRCERITPPDKAIISSNGIRIFTRYRDSIRFSVGDSLLFDARVYLLSATGNPHEFDYNTYLRHQNIQAQAIPISTPTRIGHSEDLYSFCHSLQQHLLHKLSTIVPDSTTYNLLAALCLGDRQNLTPGTKQLFQDTGTIHLLAISGLHIGAIYLLLLYGLRLFKLRDRRFTLALIPLLWLITGITGLSPSACRAATILSFIIIGEAFRLDYVPLNAIAAAAFFTLLIQPTLLYSVSFQMSYAAYTGIILVYPLITIKRKALPRLTRKIYPLLAVSFSAQILTLPITAYYFHTISLNSILFNLVAVPVATLLLYLGAILLVLPSLIGSYLAYLVTGITQILLYCLRIFSGIAINLTELYPTSFHIILIYIITLSFILYVTSRQRRIAHLFLASTCLLVIFIYGYTFHKQNRQEIVVYNRYRHSVILLNHKGYYSLLKNTDTIPSQLTYTIANDLQPLPEHDGFIGDQIIYTNKQLQTRKQTITIADGTCPTIPDQGILIITGNIFPISDTTQSSFPSQIIIDQSNTPRCIRAWDEFCIQKQIPLFKTNELGSIVIPLK</sequence>
<evidence type="ECO:0000313" key="10">
    <source>
        <dbReference type="Proteomes" id="UP000646484"/>
    </source>
</evidence>
<dbReference type="EMBL" id="JACOOH010000009">
    <property type="protein sequence ID" value="MBC5623274.1"/>
    <property type="molecule type" value="Genomic_DNA"/>
</dbReference>
<dbReference type="PANTHER" id="PTHR30619:SF1">
    <property type="entry name" value="RECOMBINATION PROTEIN 2"/>
    <property type="match status" value="1"/>
</dbReference>
<evidence type="ECO:0000259" key="7">
    <source>
        <dbReference type="Pfam" id="PF03772"/>
    </source>
</evidence>